<evidence type="ECO:0000313" key="3">
    <source>
        <dbReference type="Proteomes" id="UP001075387"/>
    </source>
</evidence>
<dbReference type="Gene3D" id="3.30.70.270">
    <property type="match status" value="1"/>
</dbReference>
<dbReference type="Gene3D" id="3.30.450.40">
    <property type="match status" value="2"/>
</dbReference>
<dbReference type="InterPro" id="IPR043128">
    <property type="entry name" value="Rev_trsase/Diguanyl_cyclase"/>
</dbReference>
<dbReference type="CDD" id="cd01949">
    <property type="entry name" value="GGDEF"/>
    <property type="match status" value="1"/>
</dbReference>
<dbReference type="SMART" id="SM00267">
    <property type="entry name" value="GGDEF"/>
    <property type="match status" value="1"/>
</dbReference>
<dbReference type="GO" id="GO:0043709">
    <property type="term" value="P:cell adhesion involved in single-species biofilm formation"/>
    <property type="evidence" value="ECO:0007669"/>
    <property type="project" value="TreeGrafter"/>
</dbReference>
<protein>
    <submittedName>
        <fullName evidence="2">Diguanylate cyclase</fullName>
        <ecNumber evidence="2">2.7.7.65</ecNumber>
    </submittedName>
</protein>
<dbReference type="Pfam" id="PF00990">
    <property type="entry name" value="GGDEF"/>
    <property type="match status" value="1"/>
</dbReference>
<dbReference type="SUPFAM" id="SSF55781">
    <property type="entry name" value="GAF domain-like"/>
    <property type="match status" value="2"/>
</dbReference>
<dbReference type="InterPro" id="IPR029016">
    <property type="entry name" value="GAF-like_dom_sf"/>
</dbReference>
<dbReference type="RefSeq" id="WP_268445434.1">
    <property type="nucleotide sequence ID" value="NZ_JALAQA010000004.1"/>
</dbReference>
<accession>A0AAP3FY01</accession>
<dbReference type="FunFam" id="3.30.70.270:FF:000001">
    <property type="entry name" value="Diguanylate cyclase domain protein"/>
    <property type="match status" value="1"/>
</dbReference>
<keyword evidence="2" id="KW-0808">Transferase</keyword>
<dbReference type="InterPro" id="IPR029787">
    <property type="entry name" value="Nucleotide_cyclase"/>
</dbReference>
<dbReference type="Proteomes" id="UP001075387">
    <property type="component" value="Unassembled WGS sequence"/>
</dbReference>
<organism evidence="2 3">
    <name type="scientific">Bacillus mojavensis</name>
    <dbReference type="NCBI Taxonomy" id="72360"/>
    <lineage>
        <taxon>Bacteria</taxon>
        <taxon>Bacillati</taxon>
        <taxon>Bacillota</taxon>
        <taxon>Bacilli</taxon>
        <taxon>Bacillales</taxon>
        <taxon>Bacillaceae</taxon>
        <taxon>Bacillus</taxon>
    </lineage>
</organism>
<dbReference type="GO" id="GO:1902201">
    <property type="term" value="P:negative regulation of bacterial-type flagellum-dependent cell motility"/>
    <property type="evidence" value="ECO:0007669"/>
    <property type="project" value="TreeGrafter"/>
</dbReference>
<dbReference type="EMBL" id="JALAQA010000004">
    <property type="protein sequence ID" value="MCY8508900.1"/>
    <property type="molecule type" value="Genomic_DNA"/>
</dbReference>
<dbReference type="GO" id="GO:0005886">
    <property type="term" value="C:plasma membrane"/>
    <property type="evidence" value="ECO:0007669"/>
    <property type="project" value="TreeGrafter"/>
</dbReference>
<gene>
    <name evidence="2" type="ORF">MOD07_04985</name>
</gene>
<dbReference type="PANTHER" id="PTHR45138:SF9">
    <property type="entry name" value="DIGUANYLATE CYCLASE DGCM-RELATED"/>
    <property type="match status" value="1"/>
</dbReference>
<reference evidence="2" key="1">
    <citation type="submission" date="2022-02" db="EMBL/GenBank/DDBJ databases">
        <title>Crop Bioprotection Bacillus Genome Sequencing.</title>
        <authorList>
            <person name="Dunlap C."/>
        </authorList>
    </citation>
    <scope>NUCLEOTIDE SEQUENCE</scope>
    <source>
        <strain evidence="2">CK3O2B-54A</strain>
    </source>
</reference>
<dbReference type="SUPFAM" id="SSF55073">
    <property type="entry name" value="Nucleotide cyclase"/>
    <property type="match status" value="1"/>
</dbReference>
<proteinExistence type="predicted"/>
<dbReference type="NCBIfam" id="TIGR00254">
    <property type="entry name" value="GGDEF"/>
    <property type="match status" value="1"/>
</dbReference>
<comment type="caution">
    <text evidence="2">The sequence shown here is derived from an EMBL/GenBank/DDBJ whole genome shotgun (WGS) entry which is preliminary data.</text>
</comment>
<keyword evidence="2" id="KW-0548">Nucleotidyltransferase</keyword>
<sequence length="581" mass="65846">MIEETKDQLPAFRYHMLDFLLAKSEKVSFTDSLLWLTSAIQTYFPSLCVSLLPSPSDHMAQMAQEEVHFSALKINASFFVIEDHVSGRSFHLTCSQDGVFPEELPDLISSFLNQSMKQERLYIKTVYQKKIYKMTELFHSLLDQTEVLKKLLESLHTTFPLFQFSLFISHDQDQCLGVPATELYMEGEDADSFALKVYLSGDILRKNETTAYIPIKGQQGTYGVLMADGAGDSPLTDAYLDEMSLIANAAGKAFENAQLYEQSKTSIANLELINETTRRLNQRLTLTDTMNDLAVRMAESFHAEEVGFFHIDHFEQQTLLPGSTAFFKETKSSDIYNEIKEKLYEGEKGVFIGNGQSVFGKAGYGSLMAVPMIENDQLLGFAVLLKKEMYAFTFEMYKLFQALIHHATLAVTNSMLRDRLEHLVKTDQLTELYSRVYLDEKIQYSMKIHQKGVFILVDIDNFKNVNDTYGHQTGDEILIQVASVIKSNIRKHDVGARWGGEELAVYLPNVTVAVGKRITERLVCAVRKSTKPEVTISCGISCWDSESKKSLKELVHQADEALYTAKRSGKNRLMIHESIKK</sequence>
<evidence type="ECO:0000259" key="1">
    <source>
        <dbReference type="PROSITE" id="PS50887"/>
    </source>
</evidence>
<dbReference type="InterPro" id="IPR050469">
    <property type="entry name" value="Diguanylate_Cyclase"/>
</dbReference>
<dbReference type="InterPro" id="IPR000160">
    <property type="entry name" value="GGDEF_dom"/>
</dbReference>
<dbReference type="PROSITE" id="PS50887">
    <property type="entry name" value="GGDEF"/>
    <property type="match status" value="1"/>
</dbReference>
<dbReference type="PANTHER" id="PTHR45138">
    <property type="entry name" value="REGULATORY COMPONENTS OF SENSORY TRANSDUCTION SYSTEM"/>
    <property type="match status" value="1"/>
</dbReference>
<name>A0AAP3FY01_BACMO</name>
<feature type="domain" description="GGDEF" evidence="1">
    <location>
        <begin position="450"/>
        <end position="578"/>
    </location>
</feature>
<dbReference type="GO" id="GO:0052621">
    <property type="term" value="F:diguanylate cyclase activity"/>
    <property type="evidence" value="ECO:0007669"/>
    <property type="project" value="UniProtKB-EC"/>
</dbReference>
<dbReference type="EC" id="2.7.7.65" evidence="2"/>
<dbReference type="AlphaFoldDB" id="A0AAP3FY01"/>
<evidence type="ECO:0000313" key="2">
    <source>
        <dbReference type="EMBL" id="MCY8508900.1"/>
    </source>
</evidence>